<protein>
    <submittedName>
        <fullName evidence="8">Prokaryotic molybdopterin-containing oxidoreductase family, membrane subunit</fullName>
    </submittedName>
</protein>
<feature type="transmembrane region" description="Helical" evidence="7">
    <location>
        <begin position="220"/>
        <end position="245"/>
    </location>
</feature>
<keyword evidence="5 7" id="KW-1133">Transmembrane helix</keyword>
<evidence type="ECO:0000256" key="3">
    <source>
        <dbReference type="ARBA" id="ARBA00022475"/>
    </source>
</evidence>
<evidence type="ECO:0000256" key="7">
    <source>
        <dbReference type="SAM" id="Phobius"/>
    </source>
</evidence>
<evidence type="ECO:0000256" key="6">
    <source>
        <dbReference type="ARBA" id="ARBA00023136"/>
    </source>
</evidence>
<comment type="caution">
    <text evidence="8">The sequence shown here is derived from an EMBL/GenBank/DDBJ whole genome shotgun (WGS) entry which is preliminary data.</text>
</comment>
<keyword evidence="9" id="KW-1185">Reference proteome</keyword>
<feature type="transmembrane region" description="Helical" evidence="7">
    <location>
        <begin position="185"/>
        <end position="208"/>
    </location>
</feature>
<dbReference type="InterPro" id="IPR052049">
    <property type="entry name" value="Electron_transfer_protein"/>
</dbReference>
<keyword evidence="6 7" id="KW-0472">Membrane</keyword>
<dbReference type="EMBL" id="NQJD01000002">
    <property type="protein sequence ID" value="TAA75891.1"/>
    <property type="molecule type" value="Genomic_DNA"/>
</dbReference>
<sequence>MTMKQQIASASQKPIAFARDFFSYAIKGGNLYYGWLLFLSFFVIAGLFTTYVQMTTGLIVTGATDQITWELFISNFIFTAHIAAAAVLVVIPAYIYKRKDMKELAVLGEIIALTFVIIGLNFIFYHMGRIDRAWHAIPGLGIFNFPSSMLTYDIIVLNTYLAINLVAVSYLLYMRYLGQPMNTKFYTPLIYVAVAWGPLIHIVTAFILSSNAAIYSWKTAVLPFAFLSMAGASGSSLVILMFLLIRKFSKLQIADSVIDFFSQVIVWSLGLIILVFISEFFTELYSGTHHAASLEFMIDGHHGLDAYVPWFKMTMTLIVLPFILLLNTTIRKSYNSLLPVICSVVFLTILIEKPAVLVFPAFSPTPLGEYAVYHPTLIEICNVLFIWAVGFIMLTLLTKGAIGVLTGEVRDSKTVEAGGGAK</sequence>
<feature type="transmembrane region" description="Helical" evidence="7">
    <location>
        <begin position="257"/>
        <end position="277"/>
    </location>
</feature>
<reference evidence="8" key="1">
    <citation type="submission" date="2017-07" db="EMBL/GenBank/DDBJ databases">
        <title>The cable genome - Insights into the physiology and evolution of filamentous bacteria capable of sulfide oxidation via long distance electron transfer.</title>
        <authorList>
            <person name="Thorup C."/>
            <person name="Bjerg J.T."/>
            <person name="Schreiber L."/>
            <person name="Nielsen L.P."/>
            <person name="Kjeldsen K.U."/>
            <person name="Boesen T."/>
            <person name="Boggild A."/>
            <person name="Meysman F."/>
            <person name="Geelhoed J."/>
            <person name="Schramm A."/>
        </authorList>
    </citation>
    <scope>NUCLEOTIDE SEQUENCE [LARGE SCALE GENOMIC DNA]</scope>
    <source>
        <strain evidence="8">GS</strain>
    </source>
</reference>
<dbReference type="AlphaFoldDB" id="A0A521G4S8"/>
<dbReference type="GO" id="GO:0005886">
    <property type="term" value="C:plasma membrane"/>
    <property type="evidence" value="ECO:0007669"/>
    <property type="project" value="UniProtKB-SubCell"/>
</dbReference>
<feature type="transmembrane region" description="Helical" evidence="7">
    <location>
        <begin position="307"/>
        <end position="326"/>
    </location>
</feature>
<feature type="transmembrane region" description="Helical" evidence="7">
    <location>
        <begin position="154"/>
        <end position="173"/>
    </location>
</feature>
<keyword evidence="4 7" id="KW-0812">Transmembrane</keyword>
<feature type="transmembrane region" description="Helical" evidence="7">
    <location>
        <begin position="72"/>
        <end position="95"/>
    </location>
</feature>
<feature type="transmembrane region" description="Helical" evidence="7">
    <location>
        <begin position="371"/>
        <end position="397"/>
    </location>
</feature>
<evidence type="ECO:0000313" key="8">
    <source>
        <dbReference type="EMBL" id="TAA75891.1"/>
    </source>
</evidence>
<accession>A0A521G4S8</accession>
<evidence type="ECO:0000256" key="2">
    <source>
        <dbReference type="ARBA" id="ARBA00008929"/>
    </source>
</evidence>
<evidence type="ECO:0000256" key="5">
    <source>
        <dbReference type="ARBA" id="ARBA00022989"/>
    </source>
</evidence>
<evidence type="ECO:0000313" key="9">
    <source>
        <dbReference type="Proteomes" id="UP000316238"/>
    </source>
</evidence>
<dbReference type="Pfam" id="PF03916">
    <property type="entry name" value="NrfD"/>
    <property type="match status" value="1"/>
</dbReference>
<keyword evidence="3" id="KW-1003">Cell membrane</keyword>
<dbReference type="Proteomes" id="UP000316238">
    <property type="component" value="Unassembled WGS sequence"/>
</dbReference>
<dbReference type="PANTHER" id="PTHR34856:SF2">
    <property type="entry name" value="PROTEIN NRFD"/>
    <property type="match status" value="1"/>
</dbReference>
<gene>
    <name evidence="8" type="ORF">CDV28_10213</name>
</gene>
<organism evidence="8 9">
    <name type="scientific">Candidatus Electronema aureum</name>
    <dbReference type="NCBI Taxonomy" id="2005002"/>
    <lineage>
        <taxon>Bacteria</taxon>
        <taxon>Pseudomonadati</taxon>
        <taxon>Thermodesulfobacteriota</taxon>
        <taxon>Desulfobulbia</taxon>
        <taxon>Desulfobulbales</taxon>
        <taxon>Desulfobulbaceae</taxon>
        <taxon>Candidatus Electronema</taxon>
    </lineage>
</organism>
<proteinExistence type="inferred from homology"/>
<dbReference type="PANTHER" id="PTHR34856">
    <property type="entry name" value="PROTEIN NRFD"/>
    <property type="match status" value="1"/>
</dbReference>
<evidence type="ECO:0000256" key="4">
    <source>
        <dbReference type="ARBA" id="ARBA00022692"/>
    </source>
</evidence>
<dbReference type="InterPro" id="IPR005614">
    <property type="entry name" value="NrfD-like"/>
</dbReference>
<comment type="similarity">
    <text evidence="2">Belongs to the NrfD family.</text>
</comment>
<feature type="transmembrane region" description="Helical" evidence="7">
    <location>
        <begin position="104"/>
        <end position="125"/>
    </location>
</feature>
<name>A0A521G4S8_9BACT</name>
<evidence type="ECO:0000256" key="1">
    <source>
        <dbReference type="ARBA" id="ARBA00004651"/>
    </source>
</evidence>
<feature type="transmembrane region" description="Helical" evidence="7">
    <location>
        <begin position="31"/>
        <end position="52"/>
    </location>
</feature>
<comment type="subcellular location">
    <subcellularLocation>
        <location evidence="1">Cell membrane</location>
        <topology evidence="1">Multi-pass membrane protein</topology>
    </subcellularLocation>
</comment>